<dbReference type="PROSITE" id="PS50977">
    <property type="entry name" value="HTH_TETR_2"/>
    <property type="match status" value="1"/>
</dbReference>
<reference evidence="7" key="1">
    <citation type="submission" date="2019-09" db="EMBL/GenBank/DDBJ databases">
        <title>Antimicrobial potential of Antarctic Bacteria.</title>
        <authorList>
            <person name="Benaud N."/>
            <person name="Edwards R.J."/>
            <person name="Ferrari B.C."/>
        </authorList>
    </citation>
    <scope>NUCLEOTIDE SEQUENCE [LARGE SCALE GENOMIC DNA]</scope>
    <source>
        <strain evidence="7">INR9</strain>
    </source>
</reference>
<feature type="domain" description="HTH tetR-type" evidence="5">
    <location>
        <begin position="13"/>
        <end position="73"/>
    </location>
</feature>
<organism evidence="6 7">
    <name type="scientific">Leifsonia shinshuensis</name>
    <dbReference type="NCBI Taxonomy" id="150026"/>
    <lineage>
        <taxon>Bacteria</taxon>
        <taxon>Bacillati</taxon>
        <taxon>Actinomycetota</taxon>
        <taxon>Actinomycetes</taxon>
        <taxon>Micrococcales</taxon>
        <taxon>Microbacteriaceae</taxon>
        <taxon>Leifsonia</taxon>
    </lineage>
</organism>
<evidence type="ECO:0000313" key="7">
    <source>
        <dbReference type="Proteomes" id="UP000515511"/>
    </source>
</evidence>
<evidence type="ECO:0000259" key="5">
    <source>
        <dbReference type="PROSITE" id="PS50977"/>
    </source>
</evidence>
<sequence>MAESARNTGARTGAARRRILEAAARRFYSDGIAATGIDAITADAAVAKMSLYNNFASKSALVSAVLEARHAEWLALYARRARRAPDPFTRVLAVFDAYLDQAALAPEPGYRGSGLLNAAAELPLGDPGREGVRRHLAEVDGILAAGLRELTDRPRAERTAQHLSYVLQGALVRAGLESDRRRLRDARALAMDVLSAL</sequence>
<dbReference type="Pfam" id="PF00440">
    <property type="entry name" value="TetR_N"/>
    <property type="match status" value="1"/>
</dbReference>
<dbReference type="InterPro" id="IPR001647">
    <property type="entry name" value="HTH_TetR"/>
</dbReference>
<keyword evidence="1" id="KW-0805">Transcription regulation</keyword>
<dbReference type="GO" id="GO:0003677">
    <property type="term" value="F:DNA binding"/>
    <property type="evidence" value="ECO:0007669"/>
    <property type="project" value="UniProtKB-UniRule"/>
</dbReference>
<dbReference type="EMBL" id="CP043641">
    <property type="protein sequence ID" value="QNE35994.1"/>
    <property type="molecule type" value="Genomic_DNA"/>
</dbReference>
<dbReference type="RefSeq" id="WP_185275426.1">
    <property type="nucleotide sequence ID" value="NZ_CP043641.1"/>
</dbReference>
<name>A0A7G6YBX9_9MICO</name>
<dbReference type="SUPFAM" id="SSF46689">
    <property type="entry name" value="Homeodomain-like"/>
    <property type="match status" value="1"/>
</dbReference>
<dbReference type="KEGG" id="lse:F1C12_13240"/>
<evidence type="ECO:0000313" key="6">
    <source>
        <dbReference type="EMBL" id="QNE35994.1"/>
    </source>
</evidence>
<keyword evidence="2 4" id="KW-0238">DNA-binding</keyword>
<evidence type="ECO:0000256" key="4">
    <source>
        <dbReference type="PROSITE-ProRule" id="PRU00335"/>
    </source>
</evidence>
<dbReference type="Proteomes" id="UP000515511">
    <property type="component" value="Chromosome"/>
</dbReference>
<evidence type="ECO:0000256" key="1">
    <source>
        <dbReference type="ARBA" id="ARBA00023015"/>
    </source>
</evidence>
<dbReference type="PANTHER" id="PTHR47506:SF1">
    <property type="entry name" value="HTH-TYPE TRANSCRIPTIONAL REGULATOR YJDC"/>
    <property type="match status" value="1"/>
</dbReference>
<gene>
    <name evidence="6" type="ORF">F1C12_13240</name>
</gene>
<dbReference type="PRINTS" id="PR00455">
    <property type="entry name" value="HTHTETR"/>
</dbReference>
<dbReference type="InterPro" id="IPR009057">
    <property type="entry name" value="Homeodomain-like_sf"/>
</dbReference>
<proteinExistence type="predicted"/>
<keyword evidence="3" id="KW-0804">Transcription</keyword>
<protein>
    <submittedName>
        <fullName evidence="6">TetR/AcrR family transcriptional regulator</fullName>
    </submittedName>
</protein>
<dbReference type="Gene3D" id="1.10.357.10">
    <property type="entry name" value="Tetracycline Repressor, domain 2"/>
    <property type="match status" value="1"/>
</dbReference>
<evidence type="ECO:0000256" key="2">
    <source>
        <dbReference type="ARBA" id="ARBA00023125"/>
    </source>
</evidence>
<dbReference type="PANTHER" id="PTHR47506">
    <property type="entry name" value="TRANSCRIPTIONAL REGULATORY PROTEIN"/>
    <property type="match status" value="1"/>
</dbReference>
<dbReference type="InterPro" id="IPR036271">
    <property type="entry name" value="Tet_transcr_reg_TetR-rel_C_sf"/>
</dbReference>
<dbReference type="SUPFAM" id="SSF48498">
    <property type="entry name" value="Tetracyclin repressor-like, C-terminal domain"/>
    <property type="match status" value="1"/>
</dbReference>
<evidence type="ECO:0000256" key="3">
    <source>
        <dbReference type="ARBA" id="ARBA00023163"/>
    </source>
</evidence>
<accession>A0A7G6YBX9</accession>
<feature type="DNA-binding region" description="H-T-H motif" evidence="4">
    <location>
        <begin position="36"/>
        <end position="55"/>
    </location>
</feature>
<dbReference type="AlphaFoldDB" id="A0A7G6YBX9"/>